<comment type="caution">
    <text evidence="2">The sequence shown here is derived from an EMBL/GenBank/DDBJ whole genome shotgun (WGS) entry which is preliminary data.</text>
</comment>
<dbReference type="InterPro" id="IPR002744">
    <property type="entry name" value="MIP18-like"/>
</dbReference>
<dbReference type="Gene3D" id="3.30.300.130">
    <property type="entry name" value="Fe-S cluster assembly (FSCA)"/>
    <property type="match status" value="1"/>
</dbReference>
<dbReference type="InterPro" id="IPR052339">
    <property type="entry name" value="Fe-S_Maturation_MIP18"/>
</dbReference>
<dbReference type="PANTHER" id="PTHR42831">
    <property type="entry name" value="FE-S PROTEIN MATURATION AUXILIARY FACTOR YITW"/>
    <property type="match status" value="1"/>
</dbReference>
<dbReference type="SUPFAM" id="SSF117916">
    <property type="entry name" value="Fe-S cluster assembly (FSCA) domain-like"/>
    <property type="match status" value="1"/>
</dbReference>
<dbReference type="Pfam" id="PF01883">
    <property type="entry name" value="FeS_assembly_P"/>
    <property type="match status" value="1"/>
</dbReference>
<feature type="domain" description="MIP18 family-like" evidence="1">
    <location>
        <begin position="85"/>
        <end position="158"/>
    </location>
</feature>
<gene>
    <name evidence="2" type="ORF">GALL_543290</name>
</gene>
<protein>
    <recommendedName>
        <fullName evidence="1">MIP18 family-like domain-containing protein</fullName>
    </recommendedName>
</protein>
<dbReference type="AlphaFoldDB" id="A0A1J5PKR8"/>
<evidence type="ECO:0000259" key="1">
    <source>
        <dbReference type="Pfam" id="PF01883"/>
    </source>
</evidence>
<dbReference type="NCBIfam" id="TIGR03406">
    <property type="entry name" value="FeS_long_SufT"/>
    <property type="match status" value="1"/>
</dbReference>
<accession>A0A1J5PKR8</accession>
<sequence length="182" mass="20213">MSQSREPVIVRRPVKAQQVPSGKVYELQAGMPGYLTQALGGSYTVYIEGALWRIDGSDGDAIGQPVRQTETRPDKPSDEELQSWVWEEMGEVYDPEIPCSIVELGLVYRCEFKKEEDDRVDVDIDMTLTAPGCGMGEQLANEVADRVLALPRVACVHVNVVFDPPWDRSMMTEAARLALGLL</sequence>
<evidence type="ECO:0000313" key="2">
    <source>
        <dbReference type="EMBL" id="OIQ64125.1"/>
    </source>
</evidence>
<proteinExistence type="predicted"/>
<dbReference type="InterPro" id="IPR017776">
    <property type="entry name" value="FeS_assembly_SufT_put"/>
</dbReference>
<dbReference type="EMBL" id="MLJW01008396">
    <property type="protein sequence ID" value="OIQ64125.1"/>
    <property type="molecule type" value="Genomic_DNA"/>
</dbReference>
<reference evidence="2" key="1">
    <citation type="submission" date="2016-10" db="EMBL/GenBank/DDBJ databases">
        <title>Sequence of Gallionella enrichment culture.</title>
        <authorList>
            <person name="Poehlein A."/>
            <person name="Muehling M."/>
            <person name="Daniel R."/>
        </authorList>
    </citation>
    <scope>NUCLEOTIDE SEQUENCE</scope>
</reference>
<name>A0A1J5PKR8_9ZZZZ</name>
<organism evidence="2">
    <name type="scientific">mine drainage metagenome</name>
    <dbReference type="NCBI Taxonomy" id="410659"/>
    <lineage>
        <taxon>unclassified sequences</taxon>
        <taxon>metagenomes</taxon>
        <taxon>ecological metagenomes</taxon>
    </lineage>
</organism>
<dbReference type="InterPro" id="IPR034904">
    <property type="entry name" value="FSCA_dom_sf"/>
</dbReference>
<dbReference type="PANTHER" id="PTHR42831:SF1">
    <property type="entry name" value="FE-S PROTEIN MATURATION AUXILIARY FACTOR YITW"/>
    <property type="match status" value="1"/>
</dbReference>